<evidence type="ECO:0000313" key="2">
    <source>
        <dbReference type="WBParaSite" id="RSKR_0000151000.1"/>
    </source>
</evidence>
<organism evidence="1 2">
    <name type="scientific">Rhabditophanes sp. KR3021</name>
    <dbReference type="NCBI Taxonomy" id="114890"/>
    <lineage>
        <taxon>Eukaryota</taxon>
        <taxon>Metazoa</taxon>
        <taxon>Ecdysozoa</taxon>
        <taxon>Nematoda</taxon>
        <taxon>Chromadorea</taxon>
        <taxon>Rhabditida</taxon>
        <taxon>Tylenchina</taxon>
        <taxon>Panagrolaimomorpha</taxon>
        <taxon>Strongyloidoidea</taxon>
        <taxon>Alloionematidae</taxon>
        <taxon>Rhabditophanes</taxon>
    </lineage>
</organism>
<dbReference type="Proteomes" id="UP000095286">
    <property type="component" value="Unplaced"/>
</dbReference>
<reference evidence="2" key="1">
    <citation type="submission" date="2016-11" db="UniProtKB">
        <authorList>
            <consortium name="WormBaseParasite"/>
        </authorList>
    </citation>
    <scope>IDENTIFICATION</scope>
    <source>
        <strain evidence="2">KR3021</strain>
    </source>
</reference>
<dbReference type="WBParaSite" id="RSKR_0000151000.1">
    <property type="protein sequence ID" value="RSKR_0000151000.1"/>
    <property type="gene ID" value="RSKR_0000151000"/>
</dbReference>
<accession>A0AC35TK67</accession>
<proteinExistence type="predicted"/>
<protein>
    <submittedName>
        <fullName evidence="2">tRNA (guanine(37)-N1)-methyltransferase</fullName>
    </submittedName>
</protein>
<evidence type="ECO:0000313" key="1">
    <source>
        <dbReference type="Proteomes" id="UP000095286"/>
    </source>
</evidence>
<sequence length="438" mass="50001">MANPFIIPECVRGSTQLDKDKFKTTVSIPFVKVPANMVGRLVGAAALKELTIPTLNRIRPIVNGDSKTERLMLFNPLLITETSIPIIKDTIKNICDTEVTLDYKKFELTYEDFDIKRVMKALLPDDLDFSGFTQIGHIAHCNLREELYPYKHLIGQIIMDKTKWCKTVVNKIDSINNEFRFFEMELLAGKEDYVAEVIEDKNRYQMDFSKVFWNSRLGNEHKRLISKLDHNSIVFDGFAGVGPFVIPAAKKGVRKIFGNDLNPESVKWMQKNVKINRLEGDLIELSNLDAAEFFKTSMRNYLLTCKGSTDINCHVIMNLPAIAVTFLPALKSLLHGQDQSDFQFPIFVHCYLFAKSSVDVPSTWFGEESQRLVKQNIGIDGLDFLEVYNVRNVAGRKEMYCCSFQLPADYIFANECKKRTLDNNDCVEIDAKILKTSV</sequence>
<name>A0AC35TK67_9BILA</name>